<dbReference type="EMBL" id="KB297695">
    <property type="protein sequence ID" value="ELU10220.1"/>
    <property type="molecule type" value="Genomic_DNA"/>
</dbReference>
<dbReference type="AlphaFoldDB" id="R7V357"/>
<feature type="domain" description="BPTI/Kunitz inhibitor" evidence="2">
    <location>
        <begin position="73"/>
        <end position="123"/>
    </location>
</feature>
<dbReference type="STRING" id="283909.R7V357"/>
<name>R7V357_CAPTE</name>
<evidence type="ECO:0000313" key="4">
    <source>
        <dbReference type="EnsemblMetazoa" id="CapteP141742"/>
    </source>
</evidence>
<dbReference type="GO" id="GO:0005615">
    <property type="term" value="C:extracellular space"/>
    <property type="evidence" value="ECO:0007669"/>
    <property type="project" value="TreeGrafter"/>
</dbReference>
<dbReference type="Gene3D" id="4.10.410.10">
    <property type="entry name" value="Pancreatic trypsin inhibitor Kunitz domain"/>
    <property type="match status" value="2"/>
</dbReference>
<evidence type="ECO:0000256" key="1">
    <source>
        <dbReference type="ARBA" id="ARBA00023157"/>
    </source>
</evidence>
<keyword evidence="1" id="KW-1015">Disulfide bond</keyword>
<reference evidence="4" key="3">
    <citation type="submission" date="2015-06" db="UniProtKB">
        <authorList>
            <consortium name="EnsemblMetazoa"/>
        </authorList>
    </citation>
    <scope>IDENTIFICATION</scope>
</reference>
<keyword evidence="5" id="KW-1185">Reference proteome</keyword>
<dbReference type="FunCoup" id="R7V357">
    <property type="interactions" value="27"/>
</dbReference>
<accession>R7V357</accession>
<feature type="domain" description="BPTI/Kunitz inhibitor" evidence="2">
    <location>
        <begin position="1"/>
        <end position="51"/>
    </location>
</feature>
<dbReference type="HOGENOM" id="CLU_112937_0_0_1"/>
<evidence type="ECO:0000313" key="3">
    <source>
        <dbReference type="EMBL" id="ELU10220.1"/>
    </source>
</evidence>
<gene>
    <name evidence="3" type="ORF">CAPTEDRAFT_141742</name>
</gene>
<evidence type="ECO:0000313" key="5">
    <source>
        <dbReference type="Proteomes" id="UP000014760"/>
    </source>
</evidence>
<dbReference type="Proteomes" id="UP000014760">
    <property type="component" value="Unassembled WGS sequence"/>
</dbReference>
<sequence length="126" mass="14123">CLLDVNEGSGSKSITKFYYKKSTGRCFKFTFKGDGGNGNRFDSRKKCVNTCMLGIRQVDAFILSCSDPIAETCKLEVDEGKGRTPGRFFYFDNKKGYCERFKFKGKGGNGNRFKTRKECRAACVVG</sequence>
<dbReference type="PANTHER" id="PTHR10083:SF374">
    <property type="entry name" value="BPTI_KUNITZ INHIBITOR DOMAIN-CONTAINING PROTEIN"/>
    <property type="match status" value="1"/>
</dbReference>
<reference evidence="5" key="1">
    <citation type="submission" date="2012-12" db="EMBL/GenBank/DDBJ databases">
        <authorList>
            <person name="Hellsten U."/>
            <person name="Grimwood J."/>
            <person name="Chapman J.A."/>
            <person name="Shapiro H."/>
            <person name="Aerts A."/>
            <person name="Otillar R.P."/>
            <person name="Terry A.Y."/>
            <person name="Boore J.L."/>
            <person name="Simakov O."/>
            <person name="Marletaz F."/>
            <person name="Cho S.-J."/>
            <person name="Edsinger-Gonzales E."/>
            <person name="Havlak P."/>
            <person name="Kuo D.-H."/>
            <person name="Larsson T."/>
            <person name="Lv J."/>
            <person name="Arendt D."/>
            <person name="Savage R."/>
            <person name="Osoegawa K."/>
            <person name="de Jong P."/>
            <person name="Lindberg D.R."/>
            <person name="Seaver E.C."/>
            <person name="Weisblat D.A."/>
            <person name="Putnam N.H."/>
            <person name="Grigoriev I.V."/>
            <person name="Rokhsar D.S."/>
        </authorList>
    </citation>
    <scope>NUCLEOTIDE SEQUENCE</scope>
    <source>
        <strain evidence="5">I ESC-2004</strain>
    </source>
</reference>
<dbReference type="EMBL" id="AMQN01006132">
    <property type="status" value="NOT_ANNOTATED_CDS"/>
    <property type="molecule type" value="Genomic_DNA"/>
</dbReference>
<feature type="non-terminal residue" evidence="3">
    <location>
        <position position="1"/>
    </location>
</feature>
<reference evidence="3 5" key="2">
    <citation type="journal article" date="2013" name="Nature">
        <title>Insights into bilaterian evolution from three spiralian genomes.</title>
        <authorList>
            <person name="Simakov O."/>
            <person name="Marletaz F."/>
            <person name="Cho S.J."/>
            <person name="Edsinger-Gonzales E."/>
            <person name="Havlak P."/>
            <person name="Hellsten U."/>
            <person name="Kuo D.H."/>
            <person name="Larsson T."/>
            <person name="Lv J."/>
            <person name="Arendt D."/>
            <person name="Savage R."/>
            <person name="Osoegawa K."/>
            <person name="de Jong P."/>
            <person name="Grimwood J."/>
            <person name="Chapman J.A."/>
            <person name="Shapiro H."/>
            <person name="Aerts A."/>
            <person name="Otillar R.P."/>
            <person name="Terry A.Y."/>
            <person name="Boore J.L."/>
            <person name="Grigoriev I.V."/>
            <person name="Lindberg D.R."/>
            <person name="Seaver E.C."/>
            <person name="Weisblat D.A."/>
            <person name="Putnam N.H."/>
            <person name="Rokhsar D.S."/>
        </authorList>
    </citation>
    <scope>NUCLEOTIDE SEQUENCE</scope>
    <source>
        <strain evidence="3 5">I ESC-2004</strain>
    </source>
</reference>
<dbReference type="GO" id="GO:0004867">
    <property type="term" value="F:serine-type endopeptidase inhibitor activity"/>
    <property type="evidence" value="ECO:0007669"/>
    <property type="project" value="InterPro"/>
</dbReference>
<dbReference type="InterPro" id="IPR002223">
    <property type="entry name" value="Kunitz_BPTI"/>
</dbReference>
<evidence type="ECO:0000259" key="2">
    <source>
        <dbReference type="PROSITE" id="PS50279"/>
    </source>
</evidence>
<protein>
    <recommendedName>
        <fullName evidence="2">BPTI/Kunitz inhibitor domain-containing protein</fullName>
    </recommendedName>
</protein>
<dbReference type="InterPro" id="IPR036880">
    <property type="entry name" value="Kunitz_BPTI_sf"/>
</dbReference>
<dbReference type="Pfam" id="PF00014">
    <property type="entry name" value="Kunitz_BPTI"/>
    <property type="match status" value="2"/>
</dbReference>
<organism evidence="3">
    <name type="scientific">Capitella teleta</name>
    <name type="common">Polychaete worm</name>
    <dbReference type="NCBI Taxonomy" id="283909"/>
    <lineage>
        <taxon>Eukaryota</taxon>
        <taxon>Metazoa</taxon>
        <taxon>Spiralia</taxon>
        <taxon>Lophotrochozoa</taxon>
        <taxon>Annelida</taxon>
        <taxon>Polychaeta</taxon>
        <taxon>Sedentaria</taxon>
        <taxon>Scolecida</taxon>
        <taxon>Capitellidae</taxon>
        <taxon>Capitella</taxon>
    </lineage>
</organism>
<dbReference type="OrthoDB" id="4473401at2759"/>
<dbReference type="CDD" id="cd22593">
    <property type="entry name" value="Kunitz_conkunitzin"/>
    <property type="match status" value="2"/>
</dbReference>
<dbReference type="SUPFAM" id="SSF57362">
    <property type="entry name" value="BPTI-like"/>
    <property type="match status" value="2"/>
</dbReference>
<dbReference type="EnsemblMetazoa" id="CapteT141742">
    <property type="protein sequence ID" value="CapteP141742"/>
    <property type="gene ID" value="CapteG141742"/>
</dbReference>
<dbReference type="OMA" id="NESHTRY"/>
<proteinExistence type="predicted"/>
<dbReference type="InterPro" id="IPR050098">
    <property type="entry name" value="TFPI/VKTCI-like"/>
</dbReference>
<dbReference type="SMART" id="SM00131">
    <property type="entry name" value="KU"/>
    <property type="match status" value="2"/>
</dbReference>
<dbReference type="PRINTS" id="PR00759">
    <property type="entry name" value="BASICPTASE"/>
</dbReference>
<dbReference type="PANTHER" id="PTHR10083">
    <property type="entry name" value="KUNITZ-TYPE PROTEASE INHIBITOR-RELATED"/>
    <property type="match status" value="1"/>
</dbReference>
<dbReference type="PROSITE" id="PS50279">
    <property type="entry name" value="BPTI_KUNITZ_2"/>
    <property type="match status" value="2"/>
</dbReference>